<dbReference type="GO" id="GO:0120009">
    <property type="term" value="P:intermembrane lipid transfer"/>
    <property type="evidence" value="ECO:0007669"/>
    <property type="project" value="UniProtKB-ARBA"/>
</dbReference>
<dbReference type="PANTHER" id="PTHR10972:SF205">
    <property type="entry name" value="OXYSTEROL-BINDING PROTEIN 1"/>
    <property type="match status" value="1"/>
</dbReference>
<dbReference type="Gene3D" id="2.30.29.30">
    <property type="entry name" value="Pleckstrin-homology domain (PH domain)/Phosphotyrosine-binding domain (PTB)"/>
    <property type="match status" value="2"/>
</dbReference>
<evidence type="ECO:0000259" key="7">
    <source>
        <dbReference type="PROSITE" id="PS50003"/>
    </source>
</evidence>
<dbReference type="GeneID" id="115877250"/>
<evidence type="ECO:0000256" key="2">
    <source>
        <dbReference type="ARBA" id="ARBA00022448"/>
    </source>
</evidence>
<dbReference type="SUPFAM" id="SSF50729">
    <property type="entry name" value="PH domain-like"/>
    <property type="match status" value="2"/>
</dbReference>
<dbReference type="FunCoup" id="A0A6J2XE92">
    <property type="interactions" value="2213"/>
</dbReference>
<dbReference type="SUPFAM" id="SSF144000">
    <property type="entry name" value="Oxysterol-binding protein-like"/>
    <property type="match status" value="2"/>
</dbReference>
<evidence type="ECO:0000256" key="5">
    <source>
        <dbReference type="ARBA" id="ARBA00023121"/>
    </source>
</evidence>
<protein>
    <submittedName>
        <fullName evidence="9">Oxysterol-binding protein 1</fullName>
    </submittedName>
</protein>
<sequence>MGDGNTNKSGASQVEPTMKGWLFKWTNYLKGYQRRWFVLQNGHLSYYRAENHGIAPTLSIRRRRKFKGGLCRKRNQAEIAHTCRGSISLHGALIYTVDPCTFVISNGGTQSFHIKASSEVERQSWVTALELAKAKAIRNMESEDDDVEAEESAMSEDPDIMRKLESQLNELQICEDLVEKHWKNLAKPLAEIESTSDCELLAGKLKEISEKATLFRISSNAMLNSCNNYFKIAQTHGPKLVKLLQHEREQRQRLQEMVETLAEQHSKLERAANAHAHRAVSASENEEEDENEFFDAVADGGGQNSDANDHFTLDIRTRTGVRRNSSDSSSEAEETQETKQFVVVTGGKHPTNVVNSDANKTDTTVASNEVTKDLSKIPMPVNFNEPLSMLQRLTEDYEYASILDQAAKNQAEIAHTCRGSISLHGALIYTVDPCTFVISNGGTQSFHIKASSEVERQSWVTALELAKAKAIRNMESEDDDVEAEESAMSEDPDIMRKLESQLNELQYLDVKIFSFFARLFSKLKLIIVFFKSTVSASENEEEDENEFFDAVADGGGQNSDANDHFTLDIRTRTGVRRNSSDSSSEAEETQETKQVVVVTGGKHPTNVVNSDANKTDTTVASNEVTKASRRKRRTRVPDKPNYPLNLWSIMKNCIGKDLSKIPMPVNFNEPLSMLQRLTEDYEYASILDQAAKCSDPCEQLAYVAAFTISSYSTTASRTGKPFNPLLGETYECDRTDDLGWKCFNEQVSHHPPIVAQYCEGEEWHCWQEFTMTSKFRGKYLQIIPLGNAQVEFLKSGNKYSWRKVTTTVHNIIVGKLWVDQHGDMEIIGKGASAGINCQLKYIPYSYFTRDSQRRVKGVVMDNGNVKWVINGTWDDQVEIAPVTGNTGSANNPVYQTGTPITAWQRRPPPPDSDKMYNFTLLAAQLNEPEDRVAPTDSRLRPDQRLMENGIWDEANKEKLRIEEKQRAVRRKRESDAEIAAAEGRPYTPYKPLWFEQKTEAGSDVITHIYKGNYWKCKEEQNWSECPDIF</sequence>
<evidence type="ECO:0000256" key="4">
    <source>
        <dbReference type="ARBA" id="ARBA00023055"/>
    </source>
</evidence>
<evidence type="ECO:0000313" key="8">
    <source>
        <dbReference type="Proteomes" id="UP000504635"/>
    </source>
</evidence>
<dbReference type="GO" id="GO:0097038">
    <property type="term" value="C:perinuclear endoplasmic reticulum"/>
    <property type="evidence" value="ECO:0007669"/>
    <property type="project" value="TreeGrafter"/>
</dbReference>
<keyword evidence="4" id="KW-0445">Lipid transport</keyword>
<dbReference type="InterPro" id="IPR001849">
    <property type="entry name" value="PH_domain"/>
</dbReference>
<dbReference type="CDD" id="cd13284">
    <property type="entry name" value="PH_OSBP_ORP4"/>
    <property type="match status" value="1"/>
</dbReference>
<feature type="region of interest" description="Disordered" evidence="6">
    <location>
        <begin position="271"/>
        <end position="291"/>
    </location>
</feature>
<keyword evidence="2" id="KW-0813">Transport</keyword>
<evidence type="ECO:0000313" key="9">
    <source>
        <dbReference type="RefSeq" id="XP_030749260.1"/>
    </source>
</evidence>
<feature type="domain" description="PH" evidence="7">
    <location>
        <begin position="15"/>
        <end position="134"/>
    </location>
</feature>
<proteinExistence type="inferred from homology"/>
<feature type="region of interest" description="Disordered" evidence="6">
    <location>
        <begin position="572"/>
        <end position="593"/>
    </location>
</feature>
<dbReference type="AlphaFoldDB" id="A0A6J2XE92"/>
<feature type="compositionally biased region" description="Low complexity" evidence="6">
    <location>
        <begin position="273"/>
        <end position="283"/>
    </location>
</feature>
<keyword evidence="8" id="KW-1185">Reference proteome</keyword>
<comment type="similarity">
    <text evidence="1">Belongs to the OSBP family.</text>
</comment>
<dbReference type="Pfam" id="PF01237">
    <property type="entry name" value="Oxysterol_BP"/>
    <property type="match status" value="2"/>
</dbReference>
<reference evidence="9" key="1">
    <citation type="submission" date="2025-08" db="UniProtKB">
        <authorList>
            <consortium name="RefSeq"/>
        </authorList>
    </citation>
    <scope>IDENTIFICATION</scope>
    <source>
        <tissue evidence="9">Gonads</tissue>
    </source>
</reference>
<dbReference type="InterPro" id="IPR000648">
    <property type="entry name" value="Oxysterol-bd"/>
</dbReference>
<dbReference type="GO" id="GO:0032934">
    <property type="term" value="F:sterol binding"/>
    <property type="evidence" value="ECO:0007669"/>
    <property type="project" value="TreeGrafter"/>
</dbReference>
<dbReference type="CTD" id="5007"/>
<gene>
    <name evidence="9" type="primary">LOC115877250</name>
</gene>
<organism evidence="8 9">
    <name type="scientific">Sitophilus oryzae</name>
    <name type="common">Rice weevil</name>
    <name type="synonym">Curculio oryzae</name>
    <dbReference type="NCBI Taxonomy" id="7048"/>
    <lineage>
        <taxon>Eukaryota</taxon>
        <taxon>Metazoa</taxon>
        <taxon>Ecdysozoa</taxon>
        <taxon>Arthropoda</taxon>
        <taxon>Hexapoda</taxon>
        <taxon>Insecta</taxon>
        <taxon>Pterygota</taxon>
        <taxon>Neoptera</taxon>
        <taxon>Endopterygota</taxon>
        <taxon>Coleoptera</taxon>
        <taxon>Polyphaga</taxon>
        <taxon>Cucujiformia</taxon>
        <taxon>Curculionidae</taxon>
        <taxon>Dryophthorinae</taxon>
        <taxon>Sitophilus</taxon>
    </lineage>
</organism>
<dbReference type="GO" id="GO:0005829">
    <property type="term" value="C:cytosol"/>
    <property type="evidence" value="ECO:0007669"/>
    <property type="project" value="TreeGrafter"/>
</dbReference>
<dbReference type="PROSITE" id="PS50003">
    <property type="entry name" value="PH_DOMAIN"/>
    <property type="match status" value="2"/>
</dbReference>
<dbReference type="InParanoid" id="A0A6J2XE92"/>
<keyword evidence="5" id="KW-0446">Lipid-binding</keyword>
<dbReference type="InterPro" id="IPR037239">
    <property type="entry name" value="OSBP_sf"/>
</dbReference>
<dbReference type="InterPro" id="IPR011993">
    <property type="entry name" value="PH-like_dom_sf"/>
</dbReference>
<dbReference type="KEGG" id="soy:115877250"/>
<accession>A0A6J2XE92</accession>
<dbReference type="Proteomes" id="UP000504635">
    <property type="component" value="Unplaced"/>
</dbReference>
<name>A0A6J2XE92_SITOR</name>
<dbReference type="PANTHER" id="PTHR10972">
    <property type="entry name" value="OXYSTEROL-BINDING PROTEIN-RELATED"/>
    <property type="match status" value="1"/>
</dbReference>
<feature type="domain" description="PH" evidence="7">
    <location>
        <begin position="435"/>
        <end position="468"/>
    </location>
</feature>
<evidence type="ECO:0000256" key="6">
    <source>
        <dbReference type="SAM" id="MobiDB-lite"/>
    </source>
</evidence>
<dbReference type="Pfam" id="PF00169">
    <property type="entry name" value="PH"/>
    <property type="match status" value="1"/>
</dbReference>
<dbReference type="Gene3D" id="2.40.160.120">
    <property type="match status" value="1"/>
</dbReference>
<keyword evidence="3" id="KW-0597">Phosphoprotein</keyword>
<feature type="region of interest" description="Disordered" evidence="6">
    <location>
        <begin position="317"/>
        <end position="338"/>
    </location>
</feature>
<dbReference type="OrthoDB" id="1854502at2759"/>
<dbReference type="GO" id="GO:0005886">
    <property type="term" value="C:plasma membrane"/>
    <property type="evidence" value="ECO:0007669"/>
    <property type="project" value="TreeGrafter"/>
</dbReference>
<dbReference type="FunFam" id="2.40.160.120:FF:000001">
    <property type="entry name" value="Oxysterol-binding protein"/>
    <property type="match status" value="1"/>
</dbReference>
<dbReference type="RefSeq" id="XP_030749260.1">
    <property type="nucleotide sequence ID" value="XM_030893400.1"/>
</dbReference>
<dbReference type="SMART" id="SM00233">
    <property type="entry name" value="PH"/>
    <property type="match status" value="2"/>
</dbReference>
<evidence type="ECO:0000256" key="1">
    <source>
        <dbReference type="ARBA" id="ARBA00008842"/>
    </source>
</evidence>
<evidence type="ECO:0000256" key="3">
    <source>
        <dbReference type="ARBA" id="ARBA00022553"/>
    </source>
</evidence>